<dbReference type="InterPro" id="IPR036116">
    <property type="entry name" value="FN3_sf"/>
</dbReference>
<dbReference type="FunFam" id="2.60.40.10:FF:000028">
    <property type="entry name" value="Neuronal cell adhesion molecule"/>
    <property type="match status" value="1"/>
</dbReference>
<proteinExistence type="predicted"/>
<feature type="domain" description="Fibronectin type-III" evidence="2">
    <location>
        <begin position="1"/>
        <end position="70"/>
    </location>
</feature>
<dbReference type="PhylomeDB" id="A7SQD9"/>
<dbReference type="eggNOG" id="KOG3510">
    <property type="taxonomic scope" value="Eukaryota"/>
</dbReference>
<dbReference type="InterPro" id="IPR050964">
    <property type="entry name" value="Striated_Muscle_Regulatory"/>
</dbReference>
<feature type="domain" description="Fibronectin type-III" evidence="2">
    <location>
        <begin position="176"/>
        <end position="271"/>
    </location>
</feature>
<dbReference type="PANTHER" id="PTHR13817">
    <property type="entry name" value="TITIN"/>
    <property type="match status" value="1"/>
</dbReference>
<dbReference type="InterPro" id="IPR013783">
    <property type="entry name" value="Ig-like_fold"/>
</dbReference>
<dbReference type="Pfam" id="PF00041">
    <property type="entry name" value="fn3"/>
    <property type="match status" value="3"/>
</dbReference>
<evidence type="ECO:0000256" key="1">
    <source>
        <dbReference type="ARBA" id="ARBA00022737"/>
    </source>
</evidence>
<dbReference type="STRING" id="45351.A7SQD9"/>
<dbReference type="HOGENOM" id="CLU_085242_0_0_1"/>
<evidence type="ECO:0000259" key="2">
    <source>
        <dbReference type="PROSITE" id="PS50853"/>
    </source>
</evidence>
<organism evidence="3 4">
    <name type="scientific">Nematostella vectensis</name>
    <name type="common">Starlet sea anemone</name>
    <dbReference type="NCBI Taxonomy" id="45351"/>
    <lineage>
        <taxon>Eukaryota</taxon>
        <taxon>Metazoa</taxon>
        <taxon>Cnidaria</taxon>
        <taxon>Anthozoa</taxon>
        <taxon>Hexacorallia</taxon>
        <taxon>Actiniaria</taxon>
        <taxon>Edwardsiidae</taxon>
        <taxon>Nematostella</taxon>
    </lineage>
</organism>
<keyword evidence="1" id="KW-0677">Repeat</keyword>
<reference evidence="3 4" key="1">
    <citation type="journal article" date="2007" name="Science">
        <title>Sea anemone genome reveals ancestral eumetazoan gene repertoire and genomic organization.</title>
        <authorList>
            <person name="Putnam N.H."/>
            <person name="Srivastava M."/>
            <person name="Hellsten U."/>
            <person name="Dirks B."/>
            <person name="Chapman J."/>
            <person name="Salamov A."/>
            <person name="Terry A."/>
            <person name="Shapiro H."/>
            <person name="Lindquist E."/>
            <person name="Kapitonov V.V."/>
            <person name="Jurka J."/>
            <person name="Genikhovich G."/>
            <person name="Grigoriev I.V."/>
            <person name="Lucas S.M."/>
            <person name="Steele R.E."/>
            <person name="Finnerty J.R."/>
            <person name="Technau U."/>
            <person name="Martindale M.Q."/>
            <person name="Rokhsar D.S."/>
        </authorList>
    </citation>
    <scope>NUCLEOTIDE SEQUENCE [LARGE SCALE GENOMIC DNA]</scope>
    <source>
        <strain evidence="4">CH2 X CH6</strain>
    </source>
</reference>
<evidence type="ECO:0000313" key="4">
    <source>
        <dbReference type="Proteomes" id="UP000001593"/>
    </source>
</evidence>
<dbReference type="FunFam" id="2.60.40.10:FF:002803">
    <property type="entry name" value="Predicted protein"/>
    <property type="match status" value="1"/>
</dbReference>
<gene>
    <name evidence="3" type="ORF">NEMVEDRAFT_v1g127554</name>
</gene>
<keyword evidence="4" id="KW-1185">Reference proteome</keyword>
<dbReference type="KEGG" id="nve:5505324"/>
<feature type="domain" description="Fibronectin type-III" evidence="2">
    <location>
        <begin position="75"/>
        <end position="171"/>
    </location>
</feature>
<protein>
    <recommendedName>
        <fullName evidence="2">Fibronectin type-III domain-containing protein</fullName>
    </recommendedName>
</protein>
<dbReference type="InterPro" id="IPR003961">
    <property type="entry name" value="FN3_dom"/>
</dbReference>
<feature type="non-terminal residue" evidence="3">
    <location>
        <position position="275"/>
    </location>
</feature>
<dbReference type="SUPFAM" id="SSF49265">
    <property type="entry name" value="Fibronectin type III"/>
    <property type="match status" value="2"/>
</dbReference>
<sequence>NALVHQFIIQFKLARNDWLMSSKQEVLGSSTFYRLTGLKPATTYHVRVYARNAIGTSQPGGSIRVLTKEDAPSLPPKVLNITAVSSTEVLVTWEPPPPEHCNGVIRGYYVSYNEPNRAKVFYNVTVNGGEKMSYLIQKLKKFTEYSVVLQAFTRAGPSTRTRKRKVKTLEDVPSQPPQFVDITVLGSQSILVTWKRPPYDSIHGVLRGYHIRYYRVSDPQSAGETTVDRSRLNVTLRKLGKFTSYRVSVSAFTSVGDGVPSAEMKIKTAEDSKLQ</sequence>
<dbReference type="Gene3D" id="2.60.40.10">
    <property type="entry name" value="Immunoglobulins"/>
    <property type="match status" value="3"/>
</dbReference>
<dbReference type="InParanoid" id="A7SQD9"/>
<dbReference type="EMBL" id="DS469745">
    <property type="protein sequence ID" value="EDO34057.1"/>
    <property type="molecule type" value="Genomic_DNA"/>
</dbReference>
<dbReference type="AlphaFoldDB" id="A7SQD9"/>
<accession>A7SQD9</accession>
<evidence type="ECO:0000313" key="3">
    <source>
        <dbReference type="EMBL" id="EDO34057.1"/>
    </source>
</evidence>
<dbReference type="Proteomes" id="UP000001593">
    <property type="component" value="Unassembled WGS sequence"/>
</dbReference>
<dbReference type="PROSITE" id="PS50853">
    <property type="entry name" value="FN3"/>
    <property type="match status" value="3"/>
</dbReference>
<dbReference type="SMART" id="SM00060">
    <property type="entry name" value="FN3"/>
    <property type="match status" value="3"/>
</dbReference>
<dbReference type="OMA" id="PANIRGH"/>
<dbReference type="PANTHER" id="PTHR13817:SF166">
    <property type="entry name" value="NEURONAL IGCAM-RELATED"/>
    <property type="match status" value="1"/>
</dbReference>
<name>A7SQD9_NEMVE</name>
<dbReference type="CDD" id="cd00063">
    <property type="entry name" value="FN3"/>
    <property type="match status" value="3"/>
</dbReference>